<reference evidence="1" key="1">
    <citation type="journal article" date="2015" name="ISME J.">
        <title>Draft Genome Sequence of Streptomyces incarnatus NRRL8089, which Produces the Nucleoside Antibiotic Sinefungin.</title>
        <authorList>
            <person name="Oshima K."/>
            <person name="Hattori M."/>
            <person name="Shimizu H."/>
            <person name="Fukuda K."/>
            <person name="Nemoto M."/>
            <person name="Inagaki K."/>
            <person name="Tamura T."/>
        </authorList>
    </citation>
    <scope>NUCLEOTIDE SEQUENCE</scope>
    <source>
        <strain evidence="1">FACHB-1277</strain>
    </source>
</reference>
<keyword evidence="2" id="KW-1185">Reference proteome</keyword>
<organism evidence="1 2">
    <name type="scientific">Pseudanabaena cinerea FACHB-1277</name>
    <dbReference type="NCBI Taxonomy" id="2949581"/>
    <lineage>
        <taxon>Bacteria</taxon>
        <taxon>Bacillati</taxon>
        <taxon>Cyanobacteriota</taxon>
        <taxon>Cyanophyceae</taxon>
        <taxon>Pseudanabaenales</taxon>
        <taxon>Pseudanabaenaceae</taxon>
        <taxon>Pseudanabaena</taxon>
        <taxon>Pseudanabaena cinerea</taxon>
    </lineage>
</organism>
<dbReference type="Gene3D" id="3.20.20.80">
    <property type="entry name" value="Glycosidases"/>
    <property type="match status" value="1"/>
</dbReference>
<evidence type="ECO:0000313" key="1">
    <source>
        <dbReference type="EMBL" id="MBD2148562.1"/>
    </source>
</evidence>
<dbReference type="InterPro" id="IPR052177">
    <property type="entry name" value="Divisome_Glycosyl_Hydrolase"/>
</dbReference>
<dbReference type="PANTHER" id="PTHR43405">
    <property type="entry name" value="GLYCOSYL HYDROLASE DIGH"/>
    <property type="match status" value="1"/>
</dbReference>
<evidence type="ECO:0008006" key="3">
    <source>
        <dbReference type="Google" id="ProtNLM"/>
    </source>
</evidence>
<gene>
    <name evidence="1" type="ORF">H6F44_00210</name>
</gene>
<evidence type="ECO:0000313" key="2">
    <source>
        <dbReference type="Proteomes" id="UP000631421"/>
    </source>
</evidence>
<dbReference type="EMBL" id="JACJPY010000001">
    <property type="protein sequence ID" value="MBD2148562.1"/>
    <property type="molecule type" value="Genomic_DNA"/>
</dbReference>
<dbReference type="PANTHER" id="PTHR43405:SF1">
    <property type="entry name" value="GLYCOSYL HYDROLASE DIGH"/>
    <property type="match status" value="1"/>
</dbReference>
<dbReference type="Proteomes" id="UP000631421">
    <property type="component" value="Unassembled WGS sequence"/>
</dbReference>
<protein>
    <recommendedName>
        <fullName evidence="3">Glycosyl hydrolase-like 10 domain-containing protein</fullName>
    </recommendedName>
</protein>
<dbReference type="AlphaFoldDB" id="A0A926UPF0"/>
<accession>A0A926UPF0</accession>
<reference evidence="1" key="2">
    <citation type="submission" date="2020-08" db="EMBL/GenBank/DDBJ databases">
        <authorList>
            <person name="Chen M."/>
            <person name="Teng W."/>
            <person name="Zhao L."/>
            <person name="Hu C."/>
            <person name="Zhou Y."/>
            <person name="Han B."/>
            <person name="Song L."/>
            <person name="Shu W."/>
        </authorList>
    </citation>
    <scope>NUCLEOTIDE SEQUENCE</scope>
    <source>
        <strain evidence="1">FACHB-1277</strain>
    </source>
</reference>
<comment type="caution">
    <text evidence="1">The sequence shown here is derived from an EMBL/GenBank/DDBJ whole genome shotgun (WGS) entry which is preliminary data.</text>
</comment>
<sequence>MPFSITFEAIAGALPDKNLWGKPSCDVNQAEILRKHELRKLALVKETTDNAKIKAQADYAAILQKHKADLQSCRDRQPIQTQATWLRLYANDAKAGVLEDVFDRIVNRGYNQVFIEVFYDGRVLLPVSDNPTPWRSVMAEAVKEGSVSADYDLWQKAVKLGKERGIKVYGWAFTMNFGYGYSEVRGKASALALNGKGENSIANTNFNRQQVANGRAFYEDAYEVDHLFIDPYSPIARNDLISAVKALMQRNPDGMVFDYVRYPTNATGALIDDVKQLWIYGQSSRSTLLNSIGDRHVRALMELYLANGAVTGSDVIATEQKLADAMRVKPNPIPNPSQVAITTNNFLWNMATNHAYQGVLNFVSAVTTPLQQNNIPIGTVFFPQGNDRQGNKVAPKMQPWERFPSFMERHPMTYALCADGKCVAEQVAEVLQQSAPNTLVCPVLAGTWGQSFDGHPSYEIQTQAIKARSPQINCISHFVYSWMEPDSDRLRKAGTATGLESPTLPN</sequence>
<name>A0A926UPF0_9CYAN</name>
<proteinExistence type="predicted"/>